<dbReference type="AlphaFoldDB" id="A0A7J9N682"/>
<evidence type="ECO:0000313" key="2">
    <source>
        <dbReference type="EMBL" id="MBA0878792.1"/>
    </source>
</evidence>
<proteinExistence type="predicted"/>
<evidence type="ECO:0000313" key="3">
    <source>
        <dbReference type="Proteomes" id="UP000593576"/>
    </source>
</evidence>
<reference evidence="2 3" key="1">
    <citation type="journal article" date="2019" name="Genome Biol. Evol.">
        <title>Insights into the evolution of the New World diploid cottons (Gossypium, subgenus Houzingenia) based on genome sequencing.</title>
        <authorList>
            <person name="Grover C.E."/>
            <person name="Arick M.A. 2nd"/>
            <person name="Thrash A."/>
            <person name="Conover J.L."/>
            <person name="Sanders W.S."/>
            <person name="Peterson D.G."/>
            <person name="Frelichowski J.E."/>
            <person name="Scheffler J.A."/>
            <person name="Scheffler B.E."/>
            <person name="Wendel J.F."/>
        </authorList>
    </citation>
    <scope>NUCLEOTIDE SEQUENCE [LARGE SCALE GENOMIC DNA]</scope>
    <source>
        <strain evidence="2">1</strain>
        <tissue evidence="2">Leaf</tissue>
    </source>
</reference>
<sequence>MRARIHAMVLDPWQAIFTVGRGEAASIACSKGTTTIQSPGPTTTPTQSPDPVVQPTIPMAQPFQMMLGWSPWLGSSPFLITPSRP</sequence>
<keyword evidence="3" id="KW-1185">Reference proteome</keyword>
<feature type="region of interest" description="Disordered" evidence="1">
    <location>
        <begin position="32"/>
        <end position="52"/>
    </location>
</feature>
<gene>
    <name evidence="2" type="ORF">Goshw_027654</name>
</gene>
<protein>
    <submittedName>
        <fullName evidence="2">Uncharacterized protein</fullName>
    </submittedName>
</protein>
<accession>A0A7J9N682</accession>
<dbReference type="Proteomes" id="UP000593576">
    <property type="component" value="Unassembled WGS sequence"/>
</dbReference>
<name>A0A7J9N682_GOSSC</name>
<dbReference type="OrthoDB" id="852195at2759"/>
<evidence type="ECO:0000256" key="1">
    <source>
        <dbReference type="SAM" id="MobiDB-lite"/>
    </source>
</evidence>
<comment type="caution">
    <text evidence="2">The sequence shown here is derived from an EMBL/GenBank/DDBJ whole genome shotgun (WGS) entry which is preliminary data.</text>
</comment>
<dbReference type="EMBL" id="JABFAF010273039">
    <property type="protein sequence ID" value="MBA0878792.1"/>
    <property type="molecule type" value="Genomic_DNA"/>
</dbReference>
<organism evidence="2 3">
    <name type="scientific">Gossypium schwendimanii</name>
    <name type="common">Cotton</name>
    <dbReference type="NCBI Taxonomy" id="34291"/>
    <lineage>
        <taxon>Eukaryota</taxon>
        <taxon>Viridiplantae</taxon>
        <taxon>Streptophyta</taxon>
        <taxon>Embryophyta</taxon>
        <taxon>Tracheophyta</taxon>
        <taxon>Spermatophyta</taxon>
        <taxon>Magnoliopsida</taxon>
        <taxon>eudicotyledons</taxon>
        <taxon>Gunneridae</taxon>
        <taxon>Pentapetalae</taxon>
        <taxon>rosids</taxon>
        <taxon>malvids</taxon>
        <taxon>Malvales</taxon>
        <taxon>Malvaceae</taxon>
        <taxon>Malvoideae</taxon>
        <taxon>Gossypium</taxon>
    </lineage>
</organism>